<evidence type="ECO:0000256" key="3">
    <source>
        <dbReference type="ARBA" id="ARBA00022630"/>
    </source>
</evidence>
<dbReference type="PATRIC" id="fig|883111.3.peg.961"/>
<evidence type="ECO:0000313" key="7">
    <source>
        <dbReference type="Proteomes" id="UP000004465"/>
    </source>
</evidence>
<proteinExistence type="inferred from homology"/>
<dbReference type="Pfam" id="PF01266">
    <property type="entry name" value="DAO"/>
    <property type="match status" value="1"/>
</dbReference>
<comment type="similarity">
    <text evidence="2">Belongs to the DadA oxidoreductase family.</text>
</comment>
<dbReference type="HOGENOM" id="CLU_007884_4_5_9"/>
<dbReference type="SUPFAM" id="SSF54373">
    <property type="entry name" value="FAD-linked reductases, C-terminal domain"/>
    <property type="match status" value="1"/>
</dbReference>
<name>K1LDX7_9LACT</name>
<dbReference type="GO" id="GO:0016491">
    <property type="term" value="F:oxidoreductase activity"/>
    <property type="evidence" value="ECO:0007669"/>
    <property type="project" value="UniProtKB-KW"/>
</dbReference>
<evidence type="ECO:0000256" key="1">
    <source>
        <dbReference type="ARBA" id="ARBA00001974"/>
    </source>
</evidence>
<dbReference type="Gene3D" id="3.30.9.10">
    <property type="entry name" value="D-Amino Acid Oxidase, subunit A, domain 2"/>
    <property type="match status" value="1"/>
</dbReference>
<dbReference type="InterPro" id="IPR036188">
    <property type="entry name" value="FAD/NAD-bd_sf"/>
</dbReference>
<keyword evidence="3" id="KW-0285">Flavoprotein</keyword>
<dbReference type="AlphaFoldDB" id="K1LDX7"/>
<protein>
    <recommendedName>
        <fullName evidence="5">FAD dependent oxidoreductase domain-containing protein</fullName>
    </recommendedName>
</protein>
<dbReference type="PANTHER" id="PTHR13847">
    <property type="entry name" value="SARCOSINE DEHYDROGENASE-RELATED"/>
    <property type="match status" value="1"/>
</dbReference>
<keyword evidence="4" id="KW-0560">Oxidoreductase</keyword>
<comment type="cofactor">
    <cofactor evidence="1">
        <name>FAD</name>
        <dbReference type="ChEBI" id="CHEBI:57692"/>
    </cofactor>
</comment>
<sequence length="379" mass="42568">MKDQKIAIIGGGIVGSTAAYYLSRKNYDVTLYDHGVGQATRASAGIICPWFSKRRNKAWYFLVSKGAEFYRQFMEDLSQDGYKTDGIFQEDTALLPRKKDKDLQFDLDQAAKKRPESPSIGFVKSLTSQKIKKAFPLYESNLPASWIQGGARIDGLALIQTLQQAVKDRGKQVIHDKASFQRSPQGKYLIKSHDFTESYDQILLAVGPWLPELLKPFGLACDIRPQKGQLLSFYDSDWTNKHWPVIMPPGEVDIIPFNNGEIVIGASHEDNQGFDLKPDAKVLNELLQHAYNYVPTLKNRSIHSTRVGTRAYTSTYDILVGAVPQLNNVWAISGLGSSGLTSGPYLAYQWVQLLDQGSWEIDASLYPIEQYIYPQSMSK</sequence>
<dbReference type="InterPro" id="IPR006076">
    <property type="entry name" value="FAD-dep_OxRdtase"/>
</dbReference>
<dbReference type="EMBL" id="AGZD01000007">
    <property type="protein sequence ID" value="EKB54770.1"/>
    <property type="molecule type" value="Genomic_DNA"/>
</dbReference>
<dbReference type="STRING" id="883111.HMPREF9706_00960"/>
<dbReference type="PANTHER" id="PTHR13847:SF286">
    <property type="entry name" value="D-AMINO ACID DEHYDROGENASE"/>
    <property type="match status" value="1"/>
</dbReference>
<keyword evidence="7" id="KW-1185">Reference proteome</keyword>
<comment type="caution">
    <text evidence="6">The sequence shown here is derived from an EMBL/GenBank/DDBJ whole genome shotgun (WGS) entry which is preliminary data.</text>
</comment>
<feature type="domain" description="FAD dependent oxidoreductase" evidence="5">
    <location>
        <begin position="5"/>
        <end position="347"/>
    </location>
</feature>
<dbReference type="GO" id="GO:0005737">
    <property type="term" value="C:cytoplasm"/>
    <property type="evidence" value="ECO:0007669"/>
    <property type="project" value="TreeGrafter"/>
</dbReference>
<evidence type="ECO:0000259" key="5">
    <source>
        <dbReference type="Pfam" id="PF01266"/>
    </source>
</evidence>
<evidence type="ECO:0000313" key="6">
    <source>
        <dbReference type="EMBL" id="EKB54770.1"/>
    </source>
</evidence>
<dbReference type="OrthoDB" id="9805337at2"/>
<gene>
    <name evidence="6" type="ORF">HMPREF9706_00960</name>
</gene>
<organism evidence="6 7">
    <name type="scientific">Facklamia hominis CCUG 36813</name>
    <dbReference type="NCBI Taxonomy" id="883111"/>
    <lineage>
        <taxon>Bacteria</taxon>
        <taxon>Bacillati</taxon>
        <taxon>Bacillota</taxon>
        <taxon>Bacilli</taxon>
        <taxon>Lactobacillales</taxon>
        <taxon>Aerococcaceae</taxon>
        <taxon>Facklamia</taxon>
    </lineage>
</organism>
<dbReference type="SUPFAM" id="SSF51905">
    <property type="entry name" value="FAD/NAD(P)-binding domain"/>
    <property type="match status" value="1"/>
</dbReference>
<dbReference type="Gene3D" id="3.50.50.60">
    <property type="entry name" value="FAD/NAD(P)-binding domain"/>
    <property type="match status" value="1"/>
</dbReference>
<evidence type="ECO:0000256" key="4">
    <source>
        <dbReference type="ARBA" id="ARBA00023002"/>
    </source>
</evidence>
<dbReference type="RefSeq" id="WP_006908281.1">
    <property type="nucleotide sequence ID" value="NZ_JH932292.1"/>
</dbReference>
<evidence type="ECO:0000256" key="2">
    <source>
        <dbReference type="ARBA" id="ARBA00009410"/>
    </source>
</evidence>
<accession>K1LDX7</accession>
<dbReference type="Proteomes" id="UP000004465">
    <property type="component" value="Unassembled WGS sequence"/>
</dbReference>
<reference evidence="6 7" key="1">
    <citation type="submission" date="2012-07" db="EMBL/GenBank/DDBJ databases">
        <title>The Genome Sequence of Facklamia hominis CCUG 36813.</title>
        <authorList>
            <consortium name="The Broad Institute Genome Sequencing Platform"/>
            <person name="Earl A."/>
            <person name="Ward D."/>
            <person name="Feldgarden M."/>
            <person name="Gevers D."/>
            <person name="Huys G."/>
            <person name="Walker B."/>
            <person name="Young S.K."/>
            <person name="Zeng Q."/>
            <person name="Gargeya S."/>
            <person name="Fitzgerald M."/>
            <person name="Haas B."/>
            <person name="Abouelleil A."/>
            <person name="Alvarado L."/>
            <person name="Arachchi H.M."/>
            <person name="Berlin A.M."/>
            <person name="Chapman S.B."/>
            <person name="Goldberg J."/>
            <person name="Griggs A."/>
            <person name="Gujja S."/>
            <person name="Hansen M."/>
            <person name="Howarth C."/>
            <person name="Imamovic A."/>
            <person name="Larimer J."/>
            <person name="McCowen C."/>
            <person name="Montmayeur A."/>
            <person name="Murphy C."/>
            <person name="Neiman D."/>
            <person name="Pearson M."/>
            <person name="Priest M."/>
            <person name="Roberts A."/>
            <person name="Saif S."/>
            <person name="Shea T."/>
            <person name="Sisk P."/>
            <person name="Sykes S."/>
            <person name="Wortman J."/>
            <person name="Nusbaum C."/>
            <person name="Birren B."/>
        </authorList>
    </citation>
    <scope>NUCLEOTIDE SEQUENCE [LARGE SCALE GENOMIC DNA]</scope>
    <source>
        <strain evidence="6 7">CCUG 36813</strain>
    </source>
</reference>